<dbReference type="GO" id="GO:0016682">
    <property type="term" value="F:oxidoreductase activity, acting on diphenols and related substances as donors, oxygen as acceptor"/>
    <property type="evidence" value="ECO:0007669"/>
    <property type="project" value="TreeGrafter"/>
</dbReference>
<evidence type="ECO:0000256" key="5">
    <source>
        <dbReference type="ARBA" id="ARBA00022617"/>
    </source>
</evidence>
<keyword evidence="9 12" id="KW-1133">Transmembrane helix</keyword>
<organism evidence="13 16">
    <name type="scientific">Bordetella genomosp. 1</name>
    <dbReference type="NCBI Taxonomy" id="1395607"/>
    <lineage>
        <taxon>Bacteria</taxon>
        <taxon>Pseudomonadati</taxon>
        <taxon>Pseudomonadota</taxon>
        <taxon>Betaproteobacteria</taxon>
        <taxon>Burkholderiales</taxon>
        <taxon>Alcaligenaceae</taxon>
        <taxon>Bordetella</taxon>
    </lineage>
</organism>
<dbReference type="Pfam" id="PF01654">
    <property type="entry name" value="Cyt_bd_oxida_I"/>
    <property type="match status" value="1"/>
</dbReference>
<feature type="transmembrane region" description="Helical" evidence="12">
    <location>
        <begin position="410"/>
        <end position="432"/>
    </location>
</feature>
<comment type="subcellular location">
    <subcellularLocation>
        <location evidence="12">Cell inner membrane</location>
    </subcellularLocation>
    <subcellularLocation>
        <location evidence="1">Cell membrane</location>
        <topology evidence="1">Multi-pass membrane protein</topology>
    </subcellularLocation>
</comment>
<keyword evidence="3 12" id="KW-0813">Transport</keyword>
<dbReference type="PIRSF" id="PIRSF006446">
    <property type="entry name" value="Cyt_quinol_oxidase_1"/>
    <property type="match status" value="1"/>
</dbReference>
<dbReference type="PANTHER" id="PTHR30365">
    <property type="entry name" value="CYTOCHROME D UBIQUINOL OXIDASE"/>
    <property type="match status" value="1"/>
</dbReference>
<keyword evidence="8 12" id="KW-0249">Electron transport</keyword>
<dbReference type="GO" id="GO:0005886">
    <property type="term" value="C:plasma membrane"/>
    <property type="evidence" value="ECO:0007669"/>
    <property type="project" value="UniProtKB-SubCell"/>
</dbReference>
<feature type="transmembrane region" description="Helical" evidence="12">
    <location>
        <begin position="55"/>
        <end position="76"/>
    </location>
</feature>
<dbReference type="EMBL" id="NEVR01000002">
    <property type="protein sequence ID" value="OZI65226.1"/>
    <property type="molecule type" value="Genomic_DNA"/>
</dbReference>
<dbReference type="GO" id="GO:0009055">
    <property type="term" value="F:electron transfer activity"/>
    <property type="evidence" value="ECO:0007669"/>
    <property type="project" value="UniProtKB-UniRule"/>
</dbReference>
<dbReference type="GO" id="GO:0019646">
    <property type="term" value="P:aerobic electron transport chain"/>
    <property type="evidence" value="ECO:0007669"/>
    <property type="project" value="InterPro"/>
</dbReference>
<dbReference type="AlphaFoldDB" id="A0A261SNI1"/>
<feature type="transmembrane region" description="Helical" evidence="12">
    <location>
        <begin position="12"/>
        <end position="35"/>
    </location>
</feature>
<evidence type="ECO:0000256" key="3">
    <source>
        <dbReference type="ARBA" id="ARBA00022448"/>
    </source>
</evidence>
<keyword evidence="7 12" id="KW-0479">Metal-binding</keyword>
<protein>
    <submittedName>
        <fullName evidence="13">Cytochrome ubiquinol oxidase subunit I</fullName>
    </submittedName>
</protein>
<evidence type="ECO:0000313" key="16">
    <source>
        <dbReference type="Proteomes" id="UP000217005"/>
    </source>
</evidence>
<evidence type="ECO:0000256" key="6">
    <source>
        <dbReference type="ARBA" id="ARBA00022692"/>
    </source>
</evidence>
<gene>
    <name evidence="14" type="ORF">CAL27_09235</name>
    <name evidence="13" type="ORF">CEG14_05245</name>
</gene>
<dbReference type="EMBL" id="NEVL01000002">
    <property type="protein sequence ID" value="OZI38946.1"/>
    <property type="molecule type" value="Genomic_DNA"/>
</dbReference>
<evidence type="ECO:0000256" key="9">
    <source>
        <dbReference type="ARBA" id="ARBA00022989"/>
    </source>
</evidence>
<keyword evidence="4 12" id="KW-1003">Cell membrane</keyword>
<evidence type="ECO:0000256" key="10">
    <source>
        <dbReference type="ARBA" id="ARBA00023004"/>
    </source>
</evidence>
<accession>A0A261SNI1</accession>
<dbReference type="OrthoDB" id="8675262at2"/>
<keyword evidence="5 12" id="KW-0349">Heme</keyword>
<comment type="caution">
    <text evidence="13">The sequence shown here is derived from an EMBL/GenBank/DDBJ whole genome shotgun (WGS) entry which is preliminary data.</text>
</comment>
<reference evidence="13 16" key="1">
    <citation type="submission" date="2017-05" db="EMBL/GenBank/DDBJ databases">
        <title>Complete and WGS of Bordetella genogroups.</title>
        <authorList>
            <person name="Spilker T."/>
            <person name="LiPuma J."/>
        </authorList>
    </citation>
    <scope>NUCLEOTIDE SEQUENCE [LARGE SCALE GENOMIC DNA]</scope>
    <source>
        <strain evidence="13 16">AU17610</strain>
    </source>
</reference>
<evidence type="ECO:0000256" key="4">
    <source>
        <dbReference type="ARBA" id="ARBA00022475"/>
    </source>
</evidence>
<evidence type="ECO:0000256" key="2">
    <source>
        <dbReference type="ARBA" id="ARBA00009819"/>
    </source>
</evidence>
<feature type="transmembrane region" description="Helical" evidence="12">
    <location>
        <begin position="129"/>
        <end position="147"/>
    </location>
</feature>
<dbReference type="InterPro" id="IPR002585">
    <property type="entry name" value="Cyt-d_ubiquinol_oxidase_su_1"/>
</dbReference>
<dbReference type="Proteomes" id="UP000217005">
    <property type="component" value="Unassembled WGS sequence"/>
</dbReference>
<dbReference type="GO" id="GO:0046872">
    <property type="term" value="F:metal ion binding"/>
    <property type="evidence" value="ECO:0007669"/>
    <property type="project" value="UniProtKB-UniRule"/>
</dbReference>
<dbReference type="GO" id="GO:0020037">
    <property type="term" value="F:heme binding"/>
    <property type="evidence" value="ECO:0007669"/>
    <property type="project" value="TreeGrafter"/>
</dbReference>
<feature type="transmembrane region" description="Helical" evidence="12">
    <location>
        <begin position="356"/>
        <end position="380"/>
    </location>
</feature>
<feature type="transmembrane region" description="Helical" evidence="12">
    <location>
        <begin position="179"/>
        <end position="205"/>
    </location>
</feature>
<feature type="transmembrane region" description="Helical" evidence="12">
    <location>
        <begin position="317"/>
        <end position="344"/>
    </location>
</feature>
<evidence type="ECO:0000313" key="14">
    <source>
        <dbReference type="EMBL" id="OZI65226.1"/>
    </source>
</evidence>
<evidence type="ECO:0000256" key="1">
    <source>
        <dbReference type="ARBA" id="ARBA00004651"/>
    </source>
</evidence>
<evidence type="ECO:0000313" key="15">
    <source>
        <dbReference type="Proteomes" id="UP000216354"/>
    </source>
</evidence>
<evidence type="ECO:0000256" key="8">
    <source>
        <dbReference type="ARBA" id="ARBA00022982"/>
    </source>
</evidence>
<dbReference type="Proteomes" id="UP000216354">
    <property type="component" value="Unassembled WGS sequence"/>
</dbReference>
<dbReference type="PANTHER" id="PTHR30365:SF14">
    <property type="entry name" value="CYTOCHROME BD MENAQUINOL OXIDASE SUBUNIT I-RELATED"/>
    <property type="match status" value="1"/>
</dbReference>
<keyword evidence="6 12" id="KW-0812">Transmembrane</keyword>
<sequence>MNIAPLQLARTQFMTSLSFLALFLAISLALAWFLLFFKIRARGAGQAGWTAAYRLWVRIFALAFVLALAAAVPVLVQLGSLWPGLMDKIGNVAGPLIGFGVLSVFVLKSCFLGVMLFGQRRVSDLAHTFAVFMVAVGQLVALGWVVALQTWMQTPDGAALIDGRYQVYDWWEVIFNPSFGWRAGATVVGAALAAAFLMIGVHALQALRRPLDDGERLAFKAAVVVALVAAALQWPVAQSLRDLTVRHQPAKAAALAGYWHSGGKPEIAVWGWPDAESQANLGAWTLQNTGQRWLALDPNGLYIGLDKYSGMQPPVALVFWSLRVAVLLGALMFVAALVSFLGTMRRGFDPGVMPRWWLRLLTGMMFSGGAAVVASLWVSLLGLQPYLVNRSITQSEVLSPVAASTLGYGLVAWGVLYFILLAAFIGMLFHAARYGVVPVRKTGGTP</sequence>
<proteinExistence type="inferred from homology"/>
<dbReference type="RefSeq" id="WP_094825322.1">
    <property type="nucleotide sequence ID" value="NZ_NEVL01000002.1"/>
</dbReference>
<feature type="transmembrane region" description="Helical" evidence="12">
    <location>
        <begin position="96"/>
        <end position="117"/>
    </location>
</feature>
<keyword evidence="10 12" id="KW-0408">Iron</keyword>
<dbReference type="GO" id="GO:0070069">
    <property type="term" value="C:cytochrome complex"/>
    <property type="evidence" value="ECO:0007669"/>
    <property type="project" value="UniProtKB-UniRule"/>
</dbReference>
<name>A0A261SNI1_9BORD</name>
<evidence type="ECO:0000256" key="11">
    <source>
        <dbReference type="ARBA" id="ARBA00023136"/>
    </source>
</evidence>
<evidence type="ECO:0000313" key="13">
    <source>
        <dbReference type="EMBL" id="OZI38946.1"/>
    </source>
</evidence>
<evidence type="ECO:0000256" key="12">
    <source>
        <dbReference type="PIRNR" id="PIRNR006446"/>
    </source>
</evidence>
<evidence type="ECO:0000256" key="7">
    <source>
        <dbReference type="ARBA" id="ARBA00022723"/>
    </source>
</evidence>
<reference evidence="14 15" key="2">
    <citation type="submission" date="2017-05" db="EMBL/GenBank/DDBJ databases">
        <title>Complete and WGS of Bordetella genogroups.</title>
        <authorList>
            <person name="Spilker T."/>
            <person name="Lipuma J."/>
        </authorList>
    </citation>
    <scope>NUCLEOTIDE SEQUENCE [LARGE SCALE GENOMIC DNA]</scope>
    <source>
        <strain evidence="14 15">AU9795</strain>
    </source>
</reference>
<comment type="similarity">
    <text evidence="2 12">Belongs to the cytochrome ubiquinol oxidase subunit 1 family.</text>
</comment>
<feature type="transmembrane region" description="Helical" evidence="12">
    <location>
        <begin position="217"/>
        <end position="236"/>
    </location>
</feature>
<keyword evidence="15" id="KW-1185">Reference proteome</keyword>
<keyword evidence="11 12" id="KW-0472">Membrane</keyword>